<dbReference type="Pfam" id="PF07045">
    <property type="entry name" value="DUF1330"/>
    <property type="match status" value="1"/>
</dbReference>
<dbReference type="SUPFAM" id="SSF54909">
    <property type="entry name" value="Dimeric alpha+beta barrel"/>
    <property type="match status" value="1"/>
</dbReference>
<reference evidence="2 3" key="1">
    <citation type="submission" date="2018-08" db="EMBL/GenBank/DDBJ databases">
        <title>A genome reference for cultivated species of the human gut microbiota.</title>
        <authorList>
            <person name="Zou Y."/>
            <person name="Xue W."/>
            <person name="Luo G."/>
        </authorList>
    </citation>
    <scope>NUCLEOTIDE SEQUENCE [LARGE SCALE GENOMIC DNA]</scope>
    <source>
        <strain evidence="2 3">AM25-6</strain>
    </source>
</reference>
<dbReference type="Gene3D" id="3.30.70.100">
    <property type="match status" value="1"/>
</dbReference>
<evidence type="ECO:0000313" key="3">
    <source>
        <dbReference type="Proteomes" id="UP000261212"/>
    </source>
</evidence>
<comment type="caution">
    <text evidence="2">The sequence shown here is derived from an EMBL/GenBank/DDBJ whole genome shotgun (WGS) entry which is preliminary data.</text>
</comment>
<sequence>MSYYFIVNIYLKEKSKPEEYKDYIDLVKPIVEKYGGEYLVRTDEITYLTDDYTPDRIIIIRFKDIHSLNKCFDSKEYKQIENKRTGFVRSEAVVIGGSDENM</sequence>
<dbReference type="InterPro" id="IPR010753">
    <property type="entry name" value="DUF1330"/>
</dbReference>
<dbReference type="RefSeq" id="WP_007050338.1">
    <property type="nucleotide sequence ID" value="NZ_CABKNJ010000001.1"/>
</dbReference>
<dbReference type="PANTHER" id="PTHR41521:SF4">
    <property type="entry name" value="BLR0684 PROTEIN"/>
    <property type="match status" value="1"/>
</dbReference>
<proteinExistence type="predicted"/>
<dbReference type="EMBL" id="QUSM01000002">
    <property type="protein sequence ID" value="RGD75057.1"/>
    <property type="molecule type" value="Genomic_DNA"/>
</dbReference>
<accession>A0A3E3E0I0</accession>
<evidence type="ECO:0000313" key="2">
    <source>
        <dbReference type="EMBL" id="RGD75057.1"/>
    </source>
</evidence>
<dbReference type="PANTHER" id="PTHR41521">
    <property type="match status" value="1"/>
</dbReference>
<dbReference type="GeneID" id="98000649"/>
<organism evidence="2 3">
    <name type="scientific">Anaerofustis stercorihominis</name>
    <dbReference type="NCBI Taxonomy" id="214853"/>
    <lineage>
        <taxon>Bacteria</taxon>
        <taxon>Bacillati</taxon>
        <taxon>Bacillota</taxon>
        <taxon>Clostridia</taxon>
        <taxon>Eubacteriales</taxon>
        <taxon>Eubacteriaceae</taxon>
        <taxon>Anaerofustis</taxon>
    </lineage>
</organism>
<name>A0A3E3E0I0_9FIRM</name>
<evidence type="ECO:0000259" key="1">
    <source>
        <dbReference type="Pfam" id="PF07045"/>
    </source>
</evidence>
<feature type="domain" description="DUF1330" evidence="1">
    <location>
        <begin position="4"/>
        <end position="97"/>
    </location>
</feature>
<dbReference type="Proteomes" id="UP000261212">
    <property type="component" value="Unassembled WGS sequence"/>
</dbReference>
<gene>
    <name evidence="2" type="ORF">DW687_01680</name>
</gene>
<dbReference type="InterPro" id="IPR011008">
    <property type="entry name" value="Dimeric_a/b-barrel"/>
</dbReference>
<dbReference type="AlphaFoldDB" id="A0A3E3E0I0"/>
<protein>
    <submittedName>
        <fullName evidence="2">DUF1330 domain-containing protein</fullName>
    </submittedName>
</protein>